<organism evidence="2 3">
    <name type="scientific">Effrenium voratum</name>
    <dbReference type="NCBI Taxonomy" id="2562239"/>
    <lineage>
        <taxon>Eukaryota</taxon>
        <taxon>Sar</taxon>
        <taxon>Alveolata</taxon>
        <taxon>Dinophyceae</taxon>
        <taxon>Suessiales</taxon>
        <taxon>Symbiodiniaceae</taxon>
        <taxon>Effrenium</taxon>
    </lineage>
</organism>
<keyword evidence="1" id="KW-0732">Signal</keyword>
<gene>
    <name evidence="2" type="ORF">EVOR1521_LOCUS31819</name>
</gene>
<feature type="signal peptide" evidence="1">
    <location>
        <begin position="1"/>
        <end position="16"/>
    </location>
</feature>
<accession>A0AA36NFW2</accession>
<evidence type="ECO:0000313" key="2">
    <source>
        <dbReference type="EMBL" id="CAJ1411185.1"/>
    </source>
</evidence>
<dbReference type="EMBL" id="CAUJNA010003861">
    <property type="protein sequence ID" value="CAJ1411185.1"/>
    <property type="molecule type" value="Genomic_DNA"/>
</dbReference>
<proteinExistence type="predicted"/>
<keyword evidence="3" id="KW-1185">Reference proteome</keyword>
<dbReference type="AlphaFoldDB" id="A0AA36NFW2"/>
<reference evidence="2" key="1">
    <citation type="submission" date="2023-08" db="EMBL/GenBank/DDBJ databases">
        <authorList>
            <person name="Chen Y."/>
            <person name="Shah S."/>
            <person name="Dougan E. K."/>
            <person name="Thang M."/>
            <person name="Chan C."/>
        </authorList>
    </citation>
    <scope>NUCLEOTIDE SEQUENCE</scope>
</reference>
<evidence type="ECO:0000256" key="1">
    <source>
        <dbReference type="SAM" id="SignalP"/>
    </source>
</evidence>
<dbReference type="Proteomes" id="UP001178507">
    <property type="component" value="Unassembled WGS sequence"/>
</dbReference>
<name>A0AA36NFW2_9DINO</name>
<comment type="caution">
    <text evidence="2">The sequence shown here is derived from an EMBL/GenBank/DDBJ whole genome shotgun (WGS) entry which is preliminary data.</text>
</comment>
<protein>
    <submittedName>
        <fullName evidence="2">Uncharacterized protein</fullName>
    </submittedName>
</protein>
<evidence type="ECO:0000313" key="3">
    <source>
        <dbReference type="Proteomes" id="UP001178507"/>
    </source>
</evidence>
<feature type="chain" id="PRO_5041261448" evidence="1">
    <location>
        <begin position="17"/>
        <end position="440"/>
    </location>
</feature>
<sequence>MARRFLALSALAIAAARRSGDHGVRVHAAEKAAAASAELEEAKLAGVYDYHFAEEYVDTWIKGNSYKVAKKEVEDEVESLRKGRINTPAQNARLVQKMWLMAVQALISEVKFNCENLCVMCEPDSEALETDVLKSFWVTRAKSATDIAKATLIAPVDAAAGVVTGAVAGLIGAFTTGILGGVMAGAYFQGGVGGFLAGTTTFVVTTPFVLAIAEVFLPVLGLFYGVGLTQAFTSCGRVGFEAFVQGFKKSNASYESVAMNPVYGMKLLRNEMNYSKDWFEAHATAAAMAEVPAAEKADYKAISHCEFMRLEPFDVRHTAECMKHSGLCGGKRGMVLPVKSEEQCRAASQTPFVEPDNDGAVNMWEEAKRKALCMKKLCQYGGYKKASLKAHPDRTMALEAEERQALEEDFKFLVNCKDDFKTPDGRELTLNAAEERAELC</sequence>